<protein>
    <recommendedName>
        <fullName evidence="2">AB hydrolase-1 domain-containing protein</fullName>
    </recommendedName>
</protein>
<accession>A0A382VXZ8</accession>
<dbReference type="EMBL" id="UINC01155491">
    <property type="protein sequence ID" value="SVD51367.1"/>
    <property type="molecule type" value="Genomic_DNA"/>
</dbReference>
<name>A0A382VXZ8_9ZZZZ</name>
<gene>
    <name evidence="1" type="ORF">METZ01_LOCUS404221</name>
</gene>
<dbReference type="AlphaFoldDB" id="A0A382VXZ8"/>
<sequence length="190" mass="21143">MCGKSPHHRLWRSKGCQFLLIFQAGSAEMTASINKYRNAKAIILSIVFETIIFAFPAADSASVLQTGELILGDEVKASGQKLMTQSAGFTRIHDDSAYELRTVVIGVHGTKSQGYEWVESLKKLAREYRHTYFYRYDWDVCPDSSAKRLSEDLIELTGQVPGANRIILFGHSFGGLVVSFLSGQVHINIP</sequence>
<feature type="non-terminal residue" evidence="1">
    <location>
        <position position="190"/>
    </location>
</feature>
<dbReference type="InterPro" id="IPR029058">
    <property type="entry name" value="AB_hydrolase_fold"/>
</dbReference>
<reference evidence="1" key="1">
    <citation type="submission" date="2018-05" db="EMBL/GenBank/DDBJ databases">
        <authorList>
            <person name="Lanie J.A."/>
            <person name="Ng W.-L."/>
            <person name="Kazmierczak K.M."/>
            <person name="Andrzejewski T.M."/>
            <person name="Davidsen T.M."/>
            <person name="Wayne K.J."/>
            <person name="Tettelin H."/>
            <person name="Glass J.I."/>
            <person name="Rusch D."/>
            <person name="Podicherti R."/>
            <person name="Tsui H.-C.T."/>
            <person name="Winkler M.E."/>
        </authorList>
    </citation>
    <scope>NUCLEOTIDE SEQUENCE</scope>
</reference>
<dbReference type="SUPFAM" id="SSF53474">
    <property type="entry name" value="alpha/beta-Hydrolases"/>
    <property type="match status" value="1"/>
</dbReference>
<evidence type="ECO:0000313" key="1">
    <source>
        <dbReference type="EMBL" id="SVD51367.1"/>
    </source>
</evidence>
<dbReference type="Gene3D" id="3.40.50.1820">
    <property type="entry name" value="alpha/beta hydrolase"/>
    <property type="match status" value="1"/>
</dbReference>
<evidence type="ECO:0008006" key="2">
    <source>
        <dbReference type="Google" id="ProtNLM"/>
    </source>
</evidence>
<organism evidence="1">
    <name type="scientific">marine metagenome</name>
    <dbReference type="NCBI Taxonomy" id="408172"/>
    <lineage>
        <taxon>unclassified sequences</taxon>
        <taxon>metagenomes</taxon>
        <taxon>ecological metagenomes</taxon>
    </lineage>
</organism>
<proteinExistence type="predicted"/>